<feature type="region of interest" description="Disordered" evidence="2">
    <location>
        <begin position="567"/>
        <end position="599"/>
    </location>
</feature>
<reference evidence="3" key="1">
    <citation type="journal article" date="2020" name="Stud. Mycol.">
        <title>101 Dothideomycetes genomes: a test case for predicting lifestyles and emergence of pathogens.</title>
        <authorList>
            <person name="Haridas S."/>
            <person name="Albert R."/>
            <person name="Binder M."/>
            <person name="Bloem J."/>
            <person name="Labutti K."/>
            <person name="Salamov A."/>
            <person name="Andreopoulos B."/>
            <person name="Baker S."/>
            <person name="Barry K."/>
            <person name="Bills G."/>
            <person name="Bluhm B."/>
            <person name="Cannon C."/>
            <person name="Castanera R."/>
            <person name="Culley D."/>
            <person name="Daum C."/>
            <person name="Ezra D."/>
            <person name="Gonzalez J."/>
            <person name="Henrissat B."/>
            <person name="Kuo A."/>
            <person name="Liang C."/>
            <person name="Lipzen A."/>
            <person name="Lutzoni F."/>
            <person name="Magnuson J."/>
            <person name="Mondo S."/>
            <person name="Nolan M."/>
            <person name="Ohm R."/>
            <person name="Pangilinan J."/>
            <person name="Park H.-J."/>
            <person name="Ramirez L."/>
            <person name="Alfaro M."/>
            <person name="Sun H."/>
            <person name="Tritt A."/>
            <person name="Yoshinaga Y."/>
            <person name="Zwiers L.-H."/>
            <person name="Turgeon B."/>
            <person name="Goodwin S."/>
            <person name="Spatafora J."/>
            <person name="Crous P."/>
            <person name="Grigoriev I."/>
        </authorList>
    </citation>
    <scope>NUCLEOTIDE SEQUENCE</scope>
    <source>
        <strain evidence="3">CBS 119925</strain>
    </source>
</reference>
<feature type="repeat" description="WD" evidence="1">
    <location>
        <begin position="431"/>
        <end position="463"/>
    </location>
</feature>
<gene>
    <name evidence="3" type="ORF">M011DRAFT_464698</name>
</gene>
<dbReference type="Pfam" id="PF00400">
    <property type="entry name" value="WD40"/>
    <property type="match status" value="1"/>
</dbReference>
<keyword evidence="1" id="KW-0853">WD repeat</keyword>
<dbReference type="InterPro" id="IPR015943">
    <property type="entry name" value="WD40/YVTN_repeat-like_dom_sf"/>
</dbReference>
<dbReference type="OrthoDB" id="20669at2759"/>
<sequence>MASFSSTSHHNPPTASLAAEDDRPTSDSNPQHVSMEPEPGEQEYSAWMAEIGMPPPDWSLQPPHWTPPPMPLSGSYPFVVSGASFEEFLDEHISSMNVIDTLPLPPLDDMLWDTSGSAANWLSHIDNDSELPPFSDYLKLLNKDRFLPISSFFRRINAQGNMFTMDAVVPKDVVTYGDLRGDECDIQGINWKGLNTTRAAIRDRRTKYEADRLLNGQMKAVRQGMVQLPNQERFFSFKQMNTRHKLLIPHFQLRNLLAVPSRNNIFYASGSHVHHTDASGGPPTIAMDLKKAHTGTDTFKVTTLAADRSILIAGGFEGEYAITNLHSPLSITPNLISRTPNRTLDAKSHITNHIHLSPSRTSYTPRAILASNDHRLRTLDIPTNTITQTAVFPMAVNCTATSPDSRLRVAVGDFNDTYIISTDSGEVLQKMQTHTDEAFACDWSDDGRLVATAAQDSTIVVWDSRNWNQPLKVLYSELSVPRVVKFSPTGEGERVLVIGEADDFLSVVDAVGFEGRQVFDFFGQVAGLGFAGDGRGGLFVGVEEEVFGGVLEFERCEWGSRRRQLDRGDEEREWEDEDEQESWGRGSHRRGSGIAGLVV</sequence>
<dbReference type="AlphaFoldDB" id="A0A6A6VNT7"/>
<dbReference type="SMART" id="SM00320">
    <property type="entry name" value="WD40"/>
    <property type="match status" value="1"/>
</dbReference>
<organism evidence="3 4">
    <name type="scientific">Sporormia fimetaria CBS 119925</name>
    <dbReference type="NCBI Taxonomy" id="1340428"/>
    <lineage>
        <taxon>Eukaryota</taxon>
        <taxon>Fungi</taxon>
        <taxon>Dikarya</taxon>
        <taxon>Ascomycota</taxon>
        <taxon>Pezizomycotina</taxon>
        <taxon>Dothideomycetes</taxon>
        <taxon>Pleosporomycetidae</taxon>
        <taxon>Pleosporales</taxon>
        <taxon>Sporormiaceae</taxon>
        <taxon>Sporormia</taxon>
    </lineage>
</organism>
<keyword evidence="4" id="KW-1185">Reference proteome</keyword>
<dbReference type="PROSITE" id="PS50082">
    <property type="entry name" value="WD_REPEATS_2"/>
    <property type="match status" value="1"/>
</dbReference>
<accession>A0A6A6VNT7</accession>
<dbReference type="PANTHER" id="PTHR43991">
    <property type="entry name" value="WD REPEAT PROTEIN (AFU_ORTHOLOGUE AFUA_8G05640)-RELATED"/>
    <property type="match status" value="1"/>
</dbReference>
<feature type="compositionally biased region" description="Polar residues" evidence="2">
    <location>
        <begin position="1"/>
        <end position="14"/>
    </location>
</feature>
<dbReference type="PANTHER" id="PTHR43991:SF12">
    <property type="entry name" value="WD REPEAT PROTEIN (AFU_ORTHOLOGUE AFUA_8G05640)"/>
    <property type="match status" value="1"/>
</dbReference>
<dbReference type="SUPFAM" id="SSF50978">
    <property type="entry name" value="WD40 repeat-like"/>
    <property type="match status" value="1"/>
</dbReference>
<name>A0A6A6VNT7_9PLEO</name>
<dbReference type="InterPro" id="IPR036322">
    <property type="entry name" value="WD40_repeat_dom_sf"/>
</dbReference>
<protein>
    <submittedName>
        <fullName evidence="3">WD40 repeat-like protein</fullName>
    </submittedName>
</protein>
<dbReference type="InterPro" id="IPR001680">
    <property type="entry name" value="WD40_rpt"/>
</dbReference>
<proteinExistence type="predicted"/>
<dbReference type="EMBL" id="MU006563">
    <property type="protein sequence ID" value="KAF2750891.1"/>
    <property type="molecule type" value="Genomic_DNA"/>
</dbReference>
<feature type="region of interest" description="Disordered" evidence="2">
    <location>
        <begin position="1"/>
        <end position="44"/>
    </location>
</feature>
<dbReference type="Gene3D" id="2.130.10.10">
    <property type="entry name" value="YVTN repeat-like/Quinoprotein amine dehydrogenase"/>
    <property type="match status" value="1"/>
</dbReference>
<dbReference type="Proteomes" id="UP000799440">
    <property type="component" value="Unassembled WGS sequence"/>
</dbReference>
<dbReference type="PROSITE" id="PS50294">
    <property type="entry name" value="WD_REPEATS_REGION"/>
    <property type="match status" value="1"/>
</dbReference>
<feature type="compositionally biased region" description="Acidic residues" evidence="2">
    <location>
        <begin position="571"/>
        <end position="581"/>
    </location>
</feature>
<evidence type="ECO:0000256" key="2">
    <source>
        <dbReference type="SAM" id="MobiDB-lite"/>
    </source>
</evidence>
<evidence type="ECO:0000256" key="1">
    <source>
        <dbReference type="PROSITE-ProRule" id="PRU00221"/>
    </source>
</evidence>
<evidence type="ECO:0000313" key="3">
    <source>
        <dbReference type="EMBL" id="KAF2750891.1"/>
    </source>
</evidence>
<evidence type="ECO:0000313" key="4">
    <source>
        <dbReference type="Proteomes" id="UP000799440"/>
    </source>
</evidence>